<dbReference type="OMA" id="TVFPRWE"/>
<sequence length="314" mass="37042">MHFLILSNLDRLLLSKQCYYRNVIYSICRNKKRWSIIKRFSKSLNCDNIKYLESPKKKSKLETVHSKTILVVLVGWLGAKERYLNKYVQLYHNRNIDVLRVQTRWVDILYPYQTLVPNVKRLIESFKHIDTIYPNIIFHTLSSGNYFYASVIDEIIREPKLVETMSDMIKGVIFDSFIDWSYVLSNRKALDVALDTSLNILPNDLFSKVYASRNTCPLTLRVSPSKLHFYHKKNLILQENPLLIPSLLLFSRIDPLSDMNANFRLAERWHKNGILVSSKCWPDSPHVQLYRMHPNEYGERIDSFIEQVMVNHQS</sequence>
<dbReference type="InterPro" id="IPR029058">
    <property type="entry name" value="AB_hydrolase_fold"/>
</dbReference>
<dbReference type="Pfam" id="PF05705">
    <property type="entry name" value="DUF829"/>
    <property type="match status" value="1"/>
</dbReference>
<dbReference type="EMBL" id="JAPWDV010000001">
    <property type="protein sequence ID" value="KAJ6225686.1"/>
    <property type="molecule type" value="Genomic_DNA"/>
</dbReference>
<protein>
    <submittedName>
        <fullName evidence="1">Uncharacterized protein</fullName>
    </submittedName>
</protein>
<dbReference type="Proteomes" id="UP001142055">
    <property type="component" value="Chromosome 1"/>
</dbReference>
<name>A0A9Q0RTQ7_BLOTA</name>
<accession>A0A9Q0RTQ7</accession>
<organism evidence="1 2">
    <name type="scientific">Blomia tropicalis</name>
    <name type="common">Mite</name>
    <dbReference type="NCBI Taxonomy" id="40697"/>
    <lineage>
        <taxon>Eukaryota</taxon>
        <taxon>Metazoa</taxon>
        <taxon>Ecdysozoa</taxon>
        <taxon>Arthropoda</taxon>
        <taxon>Chelicerata</taxon>
        <taxon>Arachnida</taxon>
        <taxon>Acari</taxon>
        <taxon>Acariformes</taxon>
        <taxon>Sarcoptiformes</taxon>
        <taxon>Astigmata</taxon>
        <taxon>Glycyphagoidea</taxon>
        <taxon>Echimyopodidae</taxon>
        <taxon>Blomia</taxon>
    </lineage>
</organism>
<dbReference type="AlphaFoldDB" id="A0A9Q0RTQ7"/>
<keyword evidence="2" id="KW-1185">Reference proteome</keyword>
<dbReference type="PANTHER" id="PTHR20908:SF1">
    <property type="entry name" value="LD15586P"/>
    <property type="match status" value="1"/>
</dbReference>
<dbReference type="GO" id="GO:0017171">
    <property type="term" value="F:serine hydrolase activity"/>
    <property type="evidence" value="ECO:0007669"/>
    <property type="project" value="TreeGrafter"/>
</dbReference>
<reference evidence="1" key="1">
    <citation type="submission" date="2022-12" db="EMBL/GenBank/DDBJ databases">
        <title>Genome assemblies of Blomia tropicalis.</title>
        <authorList>
            <person name="Cui Y."/>
        </authorList>
    </citation>
    <scope>NUCLEOTIDE SEQUENCE</scope>
    <source>
        <tissue evidence="1">Adult mites</tissue>
    </source>
</reference>
<evidence type="ECO:0000313" key="1">
    <source>
        <dbReference type="EMBL" id="KAJ6225686.1"/>
    </source>
</evidence>
<evidence type="ECO:0000313" key="2">
    <source>
        <dbReference type="Proteomes" id="UP001142055"/>
    </source>
</evidence>
<dbReference type="PANTHER" id="PTHR20908">
    <property type="entry name" value="LD15586P"/>
    <property type="match status" value="1"/>
</dbReference>
<comment type="caution">
    <text evidence="1">The sequence shown here is derived from an EMBL/GenBank/DDBJ whole genome shotgun (WGS) entry which is preliminary data.</text>
</comment>
<dbReference type="InterPro" id="IPR008547">
    <property type="entry name" value="DUF829_TMEM53"/>
</dbReference>
<proteinExistence type="predicted"/>
<gene>
    <name evidence="1" type="ORF">RDWZM_004231</name>
</gene>
<dbReference type="SUPFAM" id="SSF53474">
    <property type="entry name" value="alpha/beta-Hydrolases"/>
    <property type="match status" value="1"/>
</dbReference>